<feature type="domain" description="PASTA" evidence="3">
    <location>
        <begin position="257"/>
        <end position="323"/>
    </location>
</feature>
<evidence type="ECO:0000313" key="5">
    <source>
        <dbReference type="Proteomes" id="UP001523369"/>
    </source>
</evidence>
<keyword evidence="2" id="KW-0472">Membrane</keyword>
<dbReference type="InterPro" id="IPR005543">
    <property type="entry name" value="PASTA_dom"/>
</dbReference>
<dbReference type="PROSITE" id="PS51178">
    <property type="entry name" value="PASTA"/>
    <property type="match status" value="1"/>
</dbReference>
<name>A0ABT1E608_9ACTN</name>
<proteinExistence type="predicted"/>
<dbReference type="RefSeq" id="WP_253243594.1">
    <property type="nucleotide sequence ID" value="NZ_JAMYJR010000061.1"/>
</dbReference>
<sequence length="344" mass="35488">MPDESDETRRFSPGDADEPEKPAPEPASADKSPAKPADPDATQAGGKPADLDATQAGGTPAELDATQVDGPAVDATTVGRAAVPDPDDEDTLPGKGSRDDDTLDDARHVPTVRDEPTVVADRPGSTAILPPVNDDDWAPSRANPAWSGRAEVRAPQPGRGYPEVDWSASAPPPQRDRWWMPIVVGIVALVLLAVLGWAVYLLVNSDNEPTPVPPVTSSAAATTPGATVNTTAAETSTPTPTPTTTTPSADPSTTDPTSAEVVIPALRGLALSEAQAALRSTGLNYRLIYRQAPDVPPGTVIDSDPVEGQEVPPDTTVTLVVAAEATNTPATPTETTPIPGEGQN</sequence>
<gene>
    <name evidence="4" type="ORF">M1L60_44110</name>
</gene>
<comment type="caution">
    <text evidence="4">The sequence shown here is derived from an EMBL/GenBank/DDBJ whole genome shotgun (WGS) entry which is preliminary data.</text>
</comment>
<keyword evidence="2" id="KW-0812">Transmembrane</keyword>
<feature type="compositionally biased region" description="Low complexity" evidence="1">
    <location>
        <begin position="26"/>
        <end position="41"/>
    </location>
</feature>
<feature type="region of interest" description="Disordered" evidence="1">
    <location>
        <begin position="210"/>
        <end position="257"/>
    </location>
</feature>
<protein>
    <submittedName>
        <fullName evidence="4">PASTA domain-containing protein</fullName>
    </submittedName>
</protein>
<accession>A0ABT1E608</accession>
<feature type="region of interest" description="Disordered" evidence="1">
    <location>
        <begin position="1"/>
        <end position="171"/>
    </location>
</feature>
<dbReference type="EMBL" id="JAMYJR010000061">
    <property type="protein sequence ID" value="MCO8277585.1"/>
    <property type="molecule type" value="Genomic_DNA"/>
</dbReference>
<evidence type="ECO:0000256" key="2">
    <source>
        <dbReference type="SAM" id="Phobius"/>
    </source>
</evidence>
<keyword evidence="5" id="KW-1185">Reference proteome</keyword>
<keyword evidence="2" id="KW-1133">Transmembrane helix</keyword>
<evidence type="ECO:0000259" key="3">
    <source>
        <dbReference type="PROSITE" id="PS51178"/>
    </source>
</evidence>
<feature type="compositionally biased region" description="Basic and acidic residues" evidence="1">
    <location>
        <begin position="96"/>
        <end position="116"/>
    </location>
</feature>
<evidence type="ECO:0000256" key="1">
    <source>
        <dbReference type="SAM" id="MobiDB-lite"/>
    </source>
</evidence>
<dbReference type="CDD" id="cd06577">
    <property type="entry name" value="PASTA_pknB"/>
    <property type="match status" value="1"/>
</dbReference>
<dbReference type="Proteomes" id="UP001523369">
    <property type="component" value="Unassembled WGS sequence"/>
</dbReference>
<dbReference type="Pfam" id="PF03793">
    <property type="entry name" value="PASTA"/>
    <property type="match status" value="1"/>
</dbReference>
<dbReference type="Gene3D" id="3.30.10.20">
    <property type="match status" value="1"/>
</dbReference>
<reference evidence="4 5" key="1">
    <citation type="submission" date="2022-06" db="EMBL/GenBank/DDBJ databases">
        <title>New Species of the Genus Actinoplanes, ActinopZanes ferrugineus.</title>
        <authorList>
            <person name="Ding P."/>
        </authorList>
    </citation>
    <scope>NUCLEOTIDE SEQUENCE [LARGE SCALE GENOMIC DNA]</scope>
    <source>
        <strain evidence="4 5">TRM88003</strain>
    </source>
</reference>
<evidence type="ECO:0000313" key="4">
    <source>
        <dbReference type="EMBL" id="MCO8277585.1"/>
    </source>
</evidence>
<dbReference type="SMART" id="SM00740">
    <property type="entry name" value="PASTA"/>
    <property type="match status" value="1"/>
</dbReference>
<organism evidence="4 5">
    <name type="scientific">Paractinoplanes aksuensis</name>
    <dbReference type="NCBI Taxonomy" id="2939490"/>
    <lineage>
        <taxon>Bacteria</taxon>
        <taxon>Bacillati</taxon>
        <taxon>Actinomycetota</taxon>
        <taxon>Actinomycetes</taxon>
        <taxon>Micromonosporales</taxon>
        <taxon>Micromonosporaceae</taxon>
        <taxon>Paractinoplanes</taxon>
    </lineage>
</organism>
<feature type="transmembrane region" description="Helical" evidence="2">
    <location>
        <begin position="178"/>
        <end position="203"/>
    </location>
</feature>
<feature type="compositionally biased region" description="Low complexity" evidence="1">
    <location>
        <begin position="215"/>
        <end position="257"/>
    </location>
</feature>